<evidence type="ECO:0000259" key="5">
    <source>
        <dbReference type="PROSITE" id="PS50188"/>
    </source>
</evidence>
<dbReference type="Gene3D" id="2.60.120.920">
    <property type="match status" value="1"/>
</dbReference>
<reference evidence="6" key="1">
    <citation type="submission" date="2025-08" db="UniProtKB">
        <authorList>
            <consortium name="Ensembl"/>
        </authorList>
    </citation>
    <scope>IDENTIFICATION</scope>
</reference>
<feature type="signal peptide" evidence="4">
    <location>
        <begin position="1"/>
        <end position="35"/>
    </location>
</feature>
<evidence type="ECO:0000256" key="4">
    <source>
        <dbReference type="SAM" id="SignalP"/>
    </source>
</evidence>
<dbReference type="InterPro" id="IPR001870">
    <property type="entry name" value="B30.2/SPRY"/>
</dbReference>
<evidence type="ECO:0000313" key="7">
    <source>
        <dbReference type="Proteomes" id="UP000694568"/>
    </source>
</evidence>
<dbReference type="InterPro" id="IPR006574">
    <property type="entry name" value="PRY"/>
</dbReference>
<dbReference type="GO" id="GO:0005737">
    <property type="term" value="C:cytoplasm"/>
    <property type="evidence" value="ECO:0007669"/>
    <property type="project" value="UniProtKB-ARBA"/>
</dbReference>
<keyword evidence="2" id="KW-0863">Zinc-finger</keyword>
<dbReference type="PANTHER" id="PTHR25465">
    <property type="entry name" value="B-BOX DOMAIN CONTAINING"/>
    <property type="match status" value="1"/>
</dbReference>
<name>A0A8C9YHE4_SANLU</name>
<feature type="domain" description="B30.2/SPRY" evidence="5">
    <location>
        <begin position="1"/>
        <end position="186"/>
    </location>
</feature>
<dbReference type="GO" id="GO:0008270">
    <property type="term" value="F:zinc ion binding"/>
    <property type="evidence" value="ECO:0007669"/>
    <property type="project" value="UniProtKB-KW"/>
</dbReference>
<proteinExistence type="predicted"/>
<dbReference type="Ensembl" id="ENSSLUT00000026402.1">
    <property type="protein sequence ID" value="ENSSLUP00000025578.1"/>
    <property type="gene ID" value="ENSSLUG00000011629.1"/>
</dbReference>
<dbReference type="PROSITE" id="PS50188">
    <property type="entry name" value="B302_SPRY"/>
    <property type="match status" value="1"/>
</dbReference>
<evidence type="ECO:0000313" key="6">
    <source>
        <dbReference type="Ensembl" id="ENSSLUP00000025578.1"/>
    </source>
</evidence>
<sequence length="194" mass="21787">GSLPYYSTTAYLEWERDGASLWWFLLLFGVTRVLEDQSYPDHPERFDCWPQLLCRDGLTGRCYWEVERRGEVDISVSYRGISRRGDSRDCMFGGNDQSWSLNCSDDGRYSVRHNNRETSISSSSVSNRVAVYVDCPAGSLSFYRVSSDSLIHLHTFNTTFTQPIYPGFWFGFGLTSLGSSVSLCPVGLPGGPAA</sequence>
<dbReference type="PANTHER" id="PTHR25465:SF5">
    <property type="entry name" value="E3 UBIQUITIN_ISG15 LIGASE TRIM25-RELATED"/>
    <property type="match status" value="1"/>
</dbReference>
<keyword evidence="4" id="KW-0732">Signal</keyword>
<keyword evidence="3" id="KW-0862">Zinc</keyword>
<feature type="chain" id="PRO_5034224662" description="B30.2/SPRY domain-containing protein" evidence="4">
    <location>
        <begin position="36"/>
        <end position="194"/>
    </location>
</feature>
<organism evidence="6 7">
    <name type="scientific">Sander lucioperca</name>
    <name type="common">Pike-perch</name>
    <name type="synonym">Perca lucioperca</name>
    <dbReference type="NCBI Taxonomy" id="283035"/>
    <lineage>
        <taxon>Eukaryota</taxon>
        <taxon>Metazoa</taxon>
        <taxon>Chordata</taxon>
        <taxon>Craniata</taxon>
        <taxon>Vertebrata</taxon>
        <taxon>Euteleostomi</taxon>
        <taxon>Actinopterygii</taxon>
        <taxon>Neopterygii</taxon>
        <taxon>Teleostei</taxon>
        <taxon>Neoteleostei</taxon>
        <taxon>Acanthomorphata</taxon>
        <taxon>Eupercaria</taxon>
        <taxon>Perciformes</taxon>
        <taxon>Percoidei</taxon>
        <taxon>Percidae</taxon>
        <taxon>Luciopercinae</taxon>
        <taxon>Sander</taxon>
    </lineage>
</organism>
<dbReference type="Pfam" id="PF00622">
    <property type="entry name" value="SPRY"/>
    <property type="match status" value="1"/>
</dbReference>
<dbReference type="InterPro" id="IPR003877">
    <property type="entry name" value="SPRY_dom"/>
</dbReference>
<dbReference type="AlphaFoldDB" id="A0A8C9YHE4"/>
<dbReference type="InterPro" id="IPR043136">
    <property type="entry name" value="B30.2/SPRY_sf"/>
</dbReference>
<reference evidence="6" key="2">
    <citation type="submission" date="2025-09" db="UniProtKB">
        <authorList>
            <consortium name="Ensembl"/>
        </authorList>
    </citation>
    <scope>IDENTIFICATION</scope>
</reference>
<dbReference type="SUPFAM" id="SSF49899">
    <property type="entry name" value="Concanavalin A-like lectins/glucanases"/>
    <property type="match status" value="1"/>
</dbReference>
<dbReference type="Proteomes" id="UP000694568">
    <property type="component" value="Unplaced"/>
</dbReference>
<dbReference type="Pfam" id="PF13765">
    <property type="entry name" value="PRY"/>
    <property type="match status" value="1"/>
</dbReference>
<keyword evidence="1" id="KW-0479">Metal-binding</keyword>
<dbReference type="InterPro" id="IPR051051">
    <property type="entry name" value="E3_ubiq-ligase_TRIM/RNF"/>
</dbReference>
<dbReference type="SMART" id="SM00449">
    <property type="entry name" value="SPRY"/>
    <property type="match status" value="1"/>
</dbReference>
<evidence type="ECO:0000256" key="2">
    <source>
        <dbReference type="ARBA" id="ARBA00022771"/>
    </source>
</evidence>
<evidence type="ECO:0000256" key="3">
    <source>
        <dbReference type="ARBA" id="ARBA00022833"/>
    </source>
</evidence>
<evidence type="ECO:0000256" key="1">
    <source>
        <dbReference type="ARBA" id="ARBA00022723"/>
    </source>
</evidence>
<accession>A0A8C9YHE4</accession>
<keyword evidence="7" id="KW-1185">Reference proteome</keyword>
<dbReference type="CDD" id="cd16040">
    <property type="entry name" value="SPRY_PRY_SNTX"/>
    <property type="match status" value="1"/>
</dbReference>
<protein>
    <recommendedName>
        <fullName evidence="5">B30.2/SPRY domain-containing protein</fullName>
    </recommendedName>
</protein>
<dbReference type="InterPro" id="IPR013320">
    <property type="entry name" value="ConA-like_dom_sf"/>
</dbReference>
<dbReference type="GeneTree" id="ENSGT01150000286922"/>